<evidence type="ECO:0000313" key="2">
    <source>
        <dbReference type="EMBL" id="MFD1940546.1"/>
    </source>
</evidence>
<dbReference type="EMBL" id="JBHUFV010000117">
    <property type="protein sequence ID" value="MFD1940546.1"/>
    <property type="molecule type" value="Genomic_DNA"/>
</dbReference>
<dbReference type="Pfam" id="PF12728">
    <property type="entry name" value="HTH_17"/>
    <property type="match status" value="1"/>
</dbReference>
<sequence length="77" mass="8443">MTTNPRSDSAAATLGRPAREDFLKVAEIATRLRVSKMTVYRLIHDGELVGAYRVGRQMRVPAAAVEAYLKDSVISHG</sequence>
<accession>A0ABW4TFM2</accession>
<keyword evidence="3" id="KW-1185">Reference proteome</keyword>
<dbReference type="RefSeq" id="WP_379583846.1">
    <property type="nucleotide sequence ID" value="NZ_JBHUFV010000117.1"/>
</dbReference>
<name>A0ABW4TFM2_9ACTN</name>
<dbReference type="InterPro" id="IPR010093">
    <property type="entry name" value="SinI_DNA-bd"/>
</dbReference>
<protein>
    <submittedName>
        <fullName evidence="2">Helix-turn-helix domain-containing protein</fullName>
    </submittedName>
</protein>
<feature type="domain" description="Helix-turn-helix" evidence="1">
    <location>
        <begin position="22"/>
        <end position="70"/>
    </location>
</feature>
<dbReference type="Proteomes" id="UP001597368">
    <property type="component" value="Unassembled WGS sequence"/>
</dbReference>
<dbReference type="NCBIfam" id="TIGR01764">
    <property type="entry name" value="excise"/>
    <property type="match status" value="1"/>
</dbReference>
<dbReference type="InterPro" id="IPR041657">
    <property type="entry name" value="HTH_17"/>
</dbReference>
<reference evidence="3" key="1">
    <citation type="journal article" date="2019" name="Int. J. Syst. Evol. Microbiol.">
        <title>The Global Catalogue of Microorganisms (GCM) 10K type strain sequencing project: providing services to taxonomists for standard genome sequencing and annotation.</title>
        <authorList>
            <consortium name="The Broad Institute Genomics Platform"/>
            <consortium name="The Broad Institute Genome Sequencing Center for Infectious Disease"/>
            <person name="Wu L."/>
            <person name="Ma J."/>
        </authorList>
    </citation>
    <scope>NUCLEOTIDE SEQUENCE [LARGE SCALE GENOMIC DNA]</scope>
    <source>
        <strain evidence="3">ICMP 6774ER</strain>
    </source>
</reference>
<evidence type="ECO:0000313" key="3">
    <source>
        <dbReference type="Proteomes" id="UP001597368"/>
    </source>
</evidence>
<gene>
    <name evidence="2" type="ORF">ACFSKW_54740</name>
</gene>
<comment type="caution">
    <text evidence="2">The sequence shown here is derived from an EMBL/GenBank/DDBJ whole genome shotgun (WGS) entry which is preliminary data.</text>
</comment>
<evidence type="ECO:0000259" key="1">
    <source>
        <dbReference type="Pfam" id="PF12728"/>
    </source>
</evidence>
<proteinExistence type="predicted"/>
<organism evidence="2 3">
    <name type="scientific">Nonomuraea mangrovi</name>
    <dbReference type="NCBI Taxonomy" id="2316207"/>
    <lineage>
        <taxon>Bacteria</taxon>
        <taxon>Bacillati</taxon>
        <taxon>Actinomycetota</taxon>
        <taxon>Actinomycetes</taxon>
        <taxon>Streptosporangiales</taxon>
        <taxon>Streptosporangiaceae</taxon>
        <taxon>Nonomuraea</taxon>
    </lineage>
</organism>